<organism evidence="1 2">
    <name type="scientific">Elysia crispata</name>
    <name type="common">lettuce slug</name>
    <dbReference type="NCBI Taxonomy" id="231223"/>
    <lineage>
        <taxon>Eukaryota</taxon>
        <taxon>Metazoa</taxon>
        <taxon>Spiralia</taxon>
        <taxon>Lophotrochozoa</taxon>
        <taxon>Mollusca</taxon>
        <taxon>Gastropoda</taxon>
        <taxon>Heterobranchia</taxon>
        <taxon>Euthyneura</taxon>
        <taxon>Panpulmonata</taxon>
        <taxon>Sacoglossa</taxon>
        <taxon>Placobranchoidea</taxon>
        <taxon>Plakobranchidae</taxon>
        <taxon>Elysia</taxon>
    </lineage>
</organism>
<evidence type="ECO:0000313" key="2">
    <source>
        <dbReference type="Proteomes" id="UP001283361"/>
    </source>
</evidence>
<dbReference type="Proteomes" id="UP001283361">
    <property type="component" value="Unassembled WGS sequence"/>
</dbReference>
<proteinExistence type="predicted"/>
<dbReference type="AlphaFoldDB" id="A0AAE0XX36"/>
<sequence length="83" mass="8848">MFKENSVSTACAEVLPQSGSSHRNEVLIAAVLHLPFVAGRLDSGADSPHLYCIIGVSGLFSLEKCIEAAFSCLKSILLFARPL</sequence>
<protein>
    <submittedName>
        <fullName evidence="1">Uncharacterized protein</fullName>
    </submittedName>
</protein>
<comment type="caution">
    <text evidence="1">The sequence shown here is derived from an EMBL/GenBank/DDBJ whole genome shotgun (WGS) entry which is preliminary data.</text>
</comment>
<gene>
    <name evidence="1" type="ORF">RRG08_041914</name>
</gene>
<reference evidence="1" key="1">
    <citation type="journal article" date="2023" name="G3 (Bethesda)">
        <title>A reference genome for the long-term kleptoplast-retaining sea slug Elysia crispata morphotype clarki.</title>
        <authorList>
            <person name="Eastman K.E."/>
            <person name="Pendleton A.L."/>
            <person name="Shaikh M.A."/>
            <person name="Suttiyut T."/>
            <person name="Ogas R."/>
            <person name="Tomko P."/>
            <person name="Gavelis G."/>
            <person name="Widhalm J.R."/>
            <person name="Wisecaver J.H."/>
        </authorList>
    </citation>
    <scope>NUCLEOTIDE SEQUENCE</scope>
    <source>
        <strain evidence="1">ECLA1</strain>
    </source>
</reference>
<keyword evidence="2" id="KW-1185">Reference proteome</keyword>
<evidence type="ECO:0000313" key="1">
    <source>
        <dbReference type="EMBL" id="KAK3722308.1"/>
    </source>
</evidence>
<accession>A0AAE0XX36</accession>
<name>A0AAE0XX36_9GAST</name>
<dbReference type="EMBL" id="JAWDGP010007375">
    <property type="protein sequence ID" value="KAK3722308.1"/>
    <property type="molecule type" value="Genomic_DNA"/>
</dbReference>